<protein>
    <submittedName>
        <fullName evidence="1">Uncharacterized protein</fullName>
    </submittedName>
</protein>
<dbReference type="Proteomes" id="UP000288361">
    <property type="component" value="Unassembled WGS sequence"/>
</dbReference>
<comment type="caution">
    <text evidence="1">The sequence shown here is derived from an EMBL/GenBank/DDBJ whole genome shotgun (WGS) entry which is preliminary data.</text>
</comment>
<dbReference type="AlphaFoldDB" id="A0A432YX22"/>
<dbReference type="EMBL" id="PIQA01000001">
    <property type="protein sequence ID" value="RUO67884.1"/>
    <property type="molecule type" value="Genomic_DNA"/>
</dbReference>
<gene>
    <name evidence="1" type="ORF">CWI73_03210</name>
</gene>
<evidence type="ECO:0000313" key="1">
    <source>
        <dbReference type="EMBL" id="RUO67884.1"/>
    </source>
</evidence>
<proteinExistence type="predicted"/>
<name>A0A432YX22_9GAMM</name>
<accession>A0A432YX22</accession>
<sequence>MKNAYTGYFSSQKNLQKATQYLQQKNYCSVTSVLSEAIEDARCAAEEVALTANAIQTYTTASILLIAVYIRINKPLLAQERQESANRQLQQWRTNTDSMQINELCRYCCQLLITGCQHSRCVGHYTHQLEELNHAQEQT</sequence>
<evidence type="ECO:0000313" key="2">
    <source>
        <dbReference type="Proteomes" id="UP000288361"/>
    </source>
</evidence>
<dbReference type="RefSeq" id="WP_126751521.1">
    <property type="nucleotide sequence ID" value="NZ_JBHUMT010000016.1"/>
</dbReference>
<organism evidence="1 2">
    <name type="scientific">Idiomarina piscisalsi</name>
    <dbReference type="NCBI Taxonomy" id="1096243"/>
    <lineage>
        <taxon>Bacteria</taxon>
        <taxon>Pseudomonadati</taxon>
        <taxon>Pseudomonadota</taxon>
        <taxon>Gammaproteobacteria</taxon>
        <taxon>Alteromonadales</taxon>
        <taxon>Idiomarinaceae</taxon>
        <taxon>Idiomarina</taxon>
    </lineage>
</organism>
<reference evidence="1 2" key="1">
    <citation type="journal article" date="2011" name="Front. Microbiol.">
        <title>Genomic signatures of strain selection and enhancement in Bacillus atrophaeus var. globigii, a historical biowarfare simulant.</title>
        <authorList>
            <person name="Gibbons H.S."/>
            <person name="Broomall S.M."/>
            <person name="McNew L.A."/>
            <person name="Daligault H."/>
            <person name="Chapman C."/>
            <person name="Bruce D."/>
            <person name="Karavis M."/>
            <person name="Krepps M."/>
            <person name="McGregor P.A."/>
            <person name="Hong C."/>
            <person name="Park K.H."/>
            <person name="Akmal A."/>
            <person name="Feldman A."/>
            <person name="Lin J.S."/>
            <person name="Chang W.E."/>
            <person name="Higgs B.W."/>
            <person name="Demirev P."/>
            <person name="Lindquist J."/>
            <person name="Liem A."/>
            <person name="Fochler E."/>
            <person name="Read T.D."/>
            <person name="Tapia R."/>
            <person name="Johnson S."/>
            <person name="Bishop-Lilly K.A."/>
            <person name="Detter C."/>
            <person name="Han C."/>
            <person name="Sozhamannan S."/>
            <person name="Rosenzweig C.N."/>
            <person name="Skowronski E.W."/>
        </authorList>
    </citation>
    <scope>NUCLEOTIDE SEQUENCE [LARGE SCALE GENOMIC DNA]</scope>
    <source>
        <strain evidence="1 2">TPS4-2</strain>
    </source>
</reference>